<dbReference type="RefSeq" id="WP_172356229.1">
    <property type="nucleotide sequence ID" value="NZ_BLLH01000004.1"/>
</dbReference>
<dbReference type="Proteomes" id="UP000475928">
    <property type="component" value="Unassembled WGS sequence"/>
</dbReference>
<organism evidence="1 2">
    <name type="scientific">Pseudolactococcus insecticola</name>
    <dbReference type="NCBI Taxonomy" id="2709158"/>
    <lineage>
        <taxon>Bacteria</taxon>
        <taxon>Bacillati</taxon>
        <taxon>Bacillota</taxon>
        <taxon>Bacilli</taxon>
        <taxon>Lactobacillales</taxon>
        <taxon>Streptococcaceae</taxon>
        <taxon>Pseudolactococcus</taxon>
    </lineage>
</organism>
<dbReference type="EMBL" id="BLLH01000004">
    <property type="protein sequence ID" value="GFH40575.1"/>
    <property type="molecule type" value="Genomic_DNA"/>
</dbReference>
<name>A0A6A0B732_9LACT</name>
<evidence type="ECO:0000313" key="2">
    <source>
        <dbReference type="Proteomes" id="UP000475928"/>
    </source>
</evidence>
<protein>
    <submittedName>
        <fullName evidence="1">Uncharacterized protein</fullName>
    </submittedName>
</protein>
<proteinExistence type="predicted"/>
<gene>
    <name evidence="1" type="ORF">Hs20B_09730</name>
</gene>
<evidence type="ECO:0000313" key="1">
    <source>
        <dbReference type="EMBL" id="GFH40575.1"/>
    </source>
</evidence>
<comment type="caution">
    <text evidence="1">The sequence shown here is derived from an EMBL/GenBank/DDBJ whole genome shotgun (WGS) entry which is preliminary data.</text>
</comment>
<keyword evidence="2" id="KW-1185">Reference proteome</keyword>
<accession>A0A6A0B732</accession>
<dbReference type="AlphaFoldDB" id="A0A6A0B732"/>
<sequence>MPVDYDNASVLAKFAENYPDFKQEEINYVFDILENLRTDFLAMSPLEWQVTPEAKAEIAKNPPTTAGIHVRILVVGSECVRC</sequence>
<reference evidence="1 2" key="1">
    <citation type="submission" date="2020-02" db="EMBL/GenBank/DDBJ databases">
        <title>Draft genome sequence of Lactococcus sp. Hs20B0-1.</title>
        <authorList>
            <person name="Noda S."/>
            <person name="Yuki M."/>
            <person name="Ohkuma M."/>
        </authorList>
    </citation>
    <scope>NUCLEOTIDE SEQUENCE [LARGE SCALE GENOMIC DNA]</scope>
    <source>
        <strain evidence="1 2">Hs20B0-1</strain>
    </source>
</reference>